<keyword evidence="2" id="KW-0812">Transmembrane</keyword>
<reference evidence="3" key="2">
    <citation type="submission" date="2021-03" db="UniProtKB">
        <authorList>
            <consortium name="EnsemblPlants"/>
        </authorList>
    </citation>
    <scope>IDENTIFICATION</scope>
</reference>
<feature type="transmembrane region" description="Helical" evidence="2">
    <location>
        <begin position="68"/>
        <end position="91"/>
    </location>
</feature>
<evidence type="ECO:0000256" key="2">
    <source>
        <dbReference type="SAM" id="Phobius"/>
    </source>
</evidence>
<dbReference type="EMBL" id="UZAU01000640">
    <property type="status" value="NOT_ANNOTATED_CDS"/>
    <property type="molecule type" value="Genomic_DNA"/>
</dbReference>
<feature type="region of interest" description="Disordered" evidence="1">
    <location>
        <begin position="1"/>
        <end position="46"/>
    </location>
</feature>
<evidence type="ECO:0000313" key="4">
    <source>
        <dbReference type="Proteomes" id="UP000596661"/>
    </source>
</evidence>
<keyword evidence="2" id="KW-0472">Membrane</keyword>
<dbReference type="EnsemblPlants" id="evm.model.07.587">
    <property type="protein sequence ID" value="cds.evm.model.07.587"/>
    <property type="gene ID" value="evm.TU.07.587"/>
</dbReference>
<organism evidence="3 4">
    <name type="scientific">Cannabis sativa</name>
    <name type="common">Hemp</name>
    <name type="synonym">Marijuana</name>
    <dbReference type="NCBI Taxonomy" id="3483"/>
    <lineage>
        <taxon>Eukaryota</taxon>
        <taxon>Viridiplantae</taxon>
        <taxon>Streptophyta</taxon>
        <taxon>Embryophyta</taxon>
        <taxon>Tracheophyta</taxon>
        <taxon>Spermatophyta</taxon>
        <taxon>Magnoliopsida</taxon>
        <taxon>eudicotyledons</taxon>
        <taxon>Gunneridae</taxon>
        <taxon>Pentapetalae</taxon>
        <taxon>rosids</taxon>
        <taxon>fabids</taxon>
        <taxon>Rosales</taxon>
        <taxon>Cannabaceae</taxon>
        <taxon>Cannabis</taxon>
    </lineage>
</organism>
<keyword evidence="4" id="KW-1185">Reference proteome</keyword>
<accession>A0A803Q5M4</accession>
<proteinExistence type="predicted"/>
<dbReference type="Proteomes" id="UP000596661">
    <property type="component" value="Chromosome 7"/>
</dbReference>
<reference evidence="3" key="1">
    <citation type="submission" date="2018-11" db="EMBL/GenBank/DDBJ databases">
        <authorList>
            <person name="Grassa J C."/>
        </authorList>
    </citation>
    <scope>NUCLEOTIDE SEQUENCE [LARGE SCALE GENOMIC DNA]</scope>
</reference>
<protein>
    <submittedName>
        <fullName evidence="3">Uncharacterized protein</fullName>
    </submittedName>
</protein>
<evidence type="ECO:0000313" key="3">
    <source>
        <dbReference type="EnsemblPlants" id="cds.evm.model.07.587"/>
    </source>
</evidence>
<sequence>MTEIDPFKSHRAWSRKAEQGEDQTFRSMAHGGNMGGSKTSKPNWVPPPITAKTCRMGLSDSTGPCIRAWLGTYVPLACMACMILSFIWAWYSKPLKWLCMARIKFLSSHAWMGFKFRN</sequence>
<dbReference type="AlphaFoldDB" id="A0A803Q5M4"/>
<evidence type="ECO:0000256" key="1">
    <source>
        <dbReference type="SAM" id="MobiDB-lite"/>
    </source>
</evidence>
<dbReference type="Gramene" id="evm.model.07.587">
    <property type="protein sequence ID" value="cds.evm.model.07.587"/>
    <property type="gene ID" value="evm.TU.07.587"/>
</dbReference>
<name>A0A803Q5M4_CANSA</name>
<keyword evidence="2" id="KW-1133">Transmembrane helix</keyword>